<dbReference type="PANTHER" id="PTHR15435">
    <property type="entry name" value="KICSTOR COMPLEX PROTEIN KAPTIN"/>
    <property type="match status" value="1"/>
</dbReference>
<evidence type="ECO:0000313" key="3">
    <source>
        <dbReference type="Proteomes" id="UP000261340"/>
    </source>
</evidence>
<dbReference type="GeneTree" id="ENSGT00390000002548"/>
<dbReference type="InterPro" id="IPR029982">
    <property type="entry name" value="Kptn"/>
</dbReference>
<dbReference type="PANTHER" id="PTHR15435:SF2">
    <property type="entry name" value="KICSTOR COMPLEX PROTEIN KAPTIN"/>
    <property type="match status" value="1"/>
</dbReference>
<evidence type="ECO:0000313" key="2">
    <source>
        <dbReference type="Ensembl" id="ENSACIP00000022879.1"/>
    </source>
</evidence>
<dbReference type="OMA" id="REDIHQT"/>
<dbReference type="GO" id="GO:0034198">
    <property type="term" value="P:cellular response to amino acid starvation"/>
    <property type="evidence" value="ECO:0007669"/>
    <property type="project" value="TreeGrafter"/>
</dbReference>
<dbReference type="GO" id="GO:0015629">
    <property type="term" value="C:actin cytoskeleton"/>
    <property type="evidence" value="ECO:0007669"/>
    <property type="project" value="InterPro"/>
</dbReference>
<name>A0A3Q0SD81_AMPCI</name>
<dbReference type="GO" id="GO:0051015">
    <property type="term" value="F:actin filament binding"/>
    <property type="evidence" value="ECO:0007669"/>
    <property type="project" value="TreeGrafter"/>
</dbReference>
<feature type="region of interest" description="Disordered" evidence="1">
    <location>
        <begin position="401"/>
        <end position="430"/>
    </location>
</feature>
<dbReference type="STRING" id="61819.ENSACIP00000022879"/>
<keyword evidence="3" id="KW-1185">Reference proteome</keyword>
<dbReference type="Ensembl" id="ENSACIT00000023486.1">
    <property type="protein sequence ID" value="ENSACIP00000022879.1"/>
    <property type="gene ID" value="ENSACIG00000017806.1"/>
</dbReference>
<sequence length="430" mass="48427">MLRESYPFVEDSFSRFPSQSNIYGLCQAGEQELLAATLKGKVVCFRYQELQQKIRPVAKEVQFTYIPVDAEIVSIDAFIKSPPKRGLVVGITFIKDSGDKATPFLNIYCDYEPGSEFNLESIAQSCLNLELQFTPFQLYHTEVQCAEGGSETVFLLSGHDQRIHLYKENASLHQFEEQPVERLFPELQQLPSNVLWLDILSVGGGRRLSVFGCQNGCVGLALVSQAEPEVLQSWRVQFDSPISTVLLFPLMHLKTVSFLVQNCSILLHVFYCRDVQEHGLSQSTCLLESDQWDAVVCALVIDLDFDGQKEVLLGTYGQELLCYKFQPVGREQDGQFHLQWRRSFKSPLLSLIYLDLTADGLRELAVLTLKGLHILQHSLTRTADVVLERLTQRASALTASSELESAKARHTEENEAPAQKQECTLQTPSN</sequence>
<reference evidence="2" key="2">
    <citation type="submission" date="2025-09" db="UniProtKB">
        <authorList>
            <consortium name="Ensembl"/>
        </authorList>
    </citation>
    <scope>IDENTIFICATION</scope>
</reference>
<feature type="compositionally biased region" description="Basic and acidic residues" evidence="1">
    <location>
        <begin position="404"/>
        <end position="413"/>
    </location>
</feature>
<dbReference type="GO" id="GO:0007015">
    <property type="term" value="P:actin filament organization"/>
    <property type="evidence" value="ECO:0007669"/>
    <property type="project" value="InterPro"/>
</dbReference>
<organism evidence="2 3">
    <name type="scientific">Amphilophus citrinellus</name>
    <name type="common">Midas cichlid</name>
    <name type="synonym">Cichlasoma citrinellum</name>
    <dbReference type="NCBI Taxonomy" id="61819"/>
    <lineage>
        <taxon>Eukaryota</taxon>
        <taxon>Metazoa</taxon>
        <taxon>Chordata</taxon>
        <taxon>Craniata</taxon>
        <taxon>Vertebrata</taxon>
        <taxon>Euteleostomi</taxon>
        <taxon>Actinopterygii</taxon>
        <taxon>Neopterygii</taxon>
        <taxon>Teleostei</taxon>
        <taxon>Neoteleostei</taxon>
        <taxon>Acanthomorphata</taxon>
        <taxon>Ovalentaria</taxon>
        <taxon>Cichlomorphae</taxon>
        <taxon>Cichliformes</taxon>
        <taxon>Cichlidae</taxon>
        <taxon>New World cichlids</taxon>
        <taxon>Cichlasomatinae</taxon>
        <taxon>Heroini</taxon>
        <taxon>Amphilophus</taxon>
    </lineage>
</organism>
<dbReference type="GO" id="GO:0140007">
    <property type="term" value="C:KICSTOR complex"/>
    <property type="evidence" value="ECO:0007669"/>
    <property type="project" value="TreeGrafter"/>
</dbReference>
<dbReference type="Proteomes" id="UP000261340">
    <property type="component" value="Unplaced"/>
</dbReference>
<protein>
    <submittedName>
        <fullName evidence="2">Kaptin (actin binding protein)</fullName>
    </submittedName>
</protein>
<proteinExistence type="predicted"/>
<dbReference type="AlphaFoldDB" id="A0A3Q0SD81"/>
<feature type="compositionally biased region" description="Polar residues" evidence="1">
    <location>
        <begin position="421"/>
        <end position="430"/>
    </location>
</feature>
<accession>A0A3Q0SD81</accession>
<evidence type="ECO:0000256" key="1">
    <source>
        <dbReference type="SAM" id="MobiDB-lite"/>
    </source>
</evidence>
<dbReference type="GO" id="GO:0030027">
    <property type="term" value="C:lamellipodium"/>
    <property type="evidence" value="ECO:0007669"/>
    <property type="project" value="TreeGrafter"/>
</dbReference>
<reference evidence="2" key="1">
    <citation type="submission" date="2025-08" db="UniProtKB">
        <authorList>
            <consortium name="Ensembl"/>
        </authorList>
    </citation>
    <scope>IDENTIFICATION</scope>
</reference>
<dbReference type="GO" id="GO:1904262">
    <property type="term" value="P:negative regulation of TORC1 signaling"/>
    <property type="evidence" value="ECO:0007669"/>
    <property type="project" value="TreeGrafter"/>
</dbReference>